<accession>A0AAD6NPE8</accession>
<keyword evidence="2" id="KW-1133">Transmembrane helix</keyword>
<gene>
    <name evidence="3" type="ORF">Dda_0970</name>
</gene>
<name>A0AAD6NPE8_DREDA</name>
<dbReference type="Proteomes" id="UP001221413">
    <property type="component" value="Unassembled WGS sequence"/>
</dbReference>
<feature type="transmembrane region" description="Helical" evidence="2">
    <location>
        <begin position="59"/>
        <end position="77"/>
    </location>
</feature>
<dbReference type="Pfam" id="PF04882">
    <property type="entry name" value="Peroxin-3"/>
    <property type="match status" value="1"/>
</dbReference>
<dbReference type="PANTHER" id="PTHR28080">
    <property type="entry name" value="PEROXISOMAL BIOGENESIS FACTOR 3"/>
    <property type="match status" value="1"/>
</dbReference>
<keyword evidence="4" id="KW-1185">Reference proteome</keyword>
<dbReference type="GO" id="GO:0030674">
    <property type="term" value="F:protein-macromolecule adaptor activity"/>
    <property type="evidence" value="ECO:0007669"/>
    <property type="project" value="TreeGrafter"/>
</dbReference>
<sequence>MPVGTCDSAAFFAGHSPRPRRGVDANPSRHPFSPHLLRPPTAAMLKQTRNFFRKNRTNLAIGAGVIGTIYLGANYVLGKLSEAKNRMATDRIARENLRRRFEQNQEDCSFTVLALLPTATERILELLPVEQITHQLQEKKAARLAKSGAPSEVSFGALSVKDDDGVSVKSLKSEPVPPPSSGEGPRPKKTKAQLWNELKITSITRAYTLIYTLALLCFLTRIQLNLLGRRNYLSSVISLAERDSESPIALENNETNPQLSQEDYDVNRKYLTFSWWLLHRGWRKLLSVVEVSVKQVFGPLNPRDDISMAQLRDLTLQIRQTVEGDSQFSYANPFPSENISTAKRLLTNPPRTSWLPFLLPPNGDEDLVLREAGVIPEQSATDPTGAPQPSVFASSAPLRRLLDETSDLIDSPPGRDVLGQLFEAGFAVLLEEKLAEQAFKVVAMPTPAGFDEEGRMQEVMEVPPDAKTKVANILAVVTRQAHLIGNGIPNEYLKAMEKRQDLTGFSAIIYSNFELTKASPAME</sequence>
<dbReference type="PANTHER" id="PTHR28080:SF1">
    <property type="entry name" value="PEROXISOMAL BIOGENESIS FACTOR 3"/>
    <property type="match status" value="1"/>
</dbReference>
<dbReference type="InterPro" id="IPR006966">
    <property type="entry name" value="Peroxin-3"/>
</dbReference>
<evidence type="ECO:0000256" key="1">
    <source>
        <dbReference type="SAM" id="MobiDB-lite"/>
    </source>
</evidence>
<evidence type="ECO:0000313" key="4">
    <source>
        <dbReference type="Proteomes" id="UP001221413"/>
    </source>
</evidence>
<evidence type="ECO:0008006" key="5">
    <source>
        <dbReference type="Google" id="ProtNLM"/>
    </source>
</evidence>
<proteinExistence type="predicted"/>
<reference evidence="3" key="1">
    <citation type="submission" date="2023-01" db="EMBL/GenBank/DDBJ databases">
        <title>The chitinases involved in constricting ring structure development in the nematode-trapping fungus Drechslerella dactyloides.</title>
        <authorList>
            <person name="Wang R."/>
            <person name="Zhang L."/>
            <person name="Tang P."/>
            <person name="Li S."/>
            <person name="Liang L."/>
        </authorList>
    </citation>
    <scope>NUCLEOTIDE SEQUENCE</scope>
    <source>
        <strain evidence="3">YMF1.00031</strain>
    </source>
</reference>
<evidence type="ECO:0000256" key="2">
    <source>
        <dbReference type="SAM" id="Phobius"/>
    </source>
</evidence>
<protein>
    <recommendedName>
        <fullName evidence="5">Peroxin-3</fullName>
    </recommendedName>
</protein>
<dbReference type="AlphaFoldDB" id="A0AAD6NPE8"/>
<dbReference type="GO" id="GO:0005778">
    <property type="term" value="C:peroxisomal membrane"/>
    <property type="evidence" value="ECO:0007669"/>
    <property type="project" value="InterPro"/>
</dbReference>
<evidence type="ECO:0000313" key="3">
    <source>
        <dbReference type="EMBL" id="KAJ6264818.1"/>
    </source>
</evidence>
<feature type="region of interest" description="Disordered" evidence="1">
    <location>
        <begin position="1"/>
        <end position="26"/>
    </location>
</feature>
<keyword evidence="2" id="KW-0472">Membrane</keyword>
<organism evidence="3 4">
    <name type="scientific">Drechslerella dactyloides</name>
    <name type="common">Nematode-trapping fungus</name>
    <name type="synonym">Arthrobotrys dactyloides</name>
    <dbReference type="NCBI Taxonomy" id="74499"/>
    <lineage>
        <taxon>Eukaryota</taxon>
        <taxon>Fungi</taxon>
        <taxon>Dikarya</taxon>
        <taxon>Ascomycota</taxon>
        <taxon>Pezizomycotina</taxon>
        <taxon>Orbiliomycetes</taxon>
        <taxon>Orbiliales</taxon>
        <taxon>Orbiliaceae</taxon>
        <taxon>Drechslerella</taxon>
    </lineage>
</organism>
<comment type="caution">
    <text evidence="3">The sequence shown here is derived from an EMBL/GenBank/DDBJ whole genome shotgun (WGS) entry which is preliminary data.</text>
</comment>
<feature type="region of interest" description="Disordered" evidence="1">
    <location>
        <begin position="166"/>
        <end position="190"/>
    </location>
</feature>
<dbReference type="EMBL" id="JAQGDS010000001">
    <property type="protein sequence ID" value="KAJ6264818.1"/>
    <property type="molecule type" value="Genomic_DNA"/>
</dbReference>
<keyword evidence="2" id="KW-0812">Transmembrane</keyword>
<dbReference type="GO" id="GO:0045046">
    <property type="term" value="P:protein import into peroxisome membrane"/>
    <property type="evidence" value="ECO:0007669"/>
    <property type="project" value="TreeGrafter"/>
</dbReference>